<accession>A0A401VUT5</accession>
<dbReference type="SMART" id="SM00530">
    <property type="entry name" value="HTH_XRE"/>
    <property type="match status" value="1"/>
</dbReference>
<dbReference type="EMBL" id="BHZD01000001">
    <property type="protein sequence ID" value="GCD40819.1"/>
    <property type="molecule type" value="Genomic_DNA"/>
</dbReference>
<keyword evidence="4" id="KW-1185">Reference proteome</keyword>
<dbReference type="GO" id="GO:0003700">
    <property type="term" value="F:DNA-binding transcription factor activity"/>
    <property type="evidence" value="ECO:0007669"/>
    <property type="project" value="TreeGrafter"/>
</dbReference>
<dbReference type="AlphaFoldDB" id="A0A401VUT5"/>
<evidence type="ECO:0000313" key="4">
    <source>
        <dbReference type="Proteomes" id="UP000286746"/>
    </source>
</evidence>
<evidence type="ECO:0000259" key="2">
    <source>
        <dbReference type="PROSITE" id="PS50943"/>
    </source>
</evidence>
<name>A0A401VUT5_STREY</name>
<dbReference type="InterPro" id="IPR001387">
    <property type="entry name" value="Cro/C1-type_HTH"/>
</dbReference>
<dbReference type="RefSeq" id="WP_125051351.1">
    <property type="nucleotide sequence ID" value="NZ_BHZD01000001.1"/>
</dbReference>
<evidence type="ECO:0000256" key="1">
    <source>
        <dbReference type="ARBA" id="ARBA00023125"/>
    </source>
</evidence>
<dbReference type="GO" id="GO:0005829">
    <property type="term" value="C:cytosol"/>
    <property type="evidence" value="ECO:0007669"/>
    <property type="project" value="TreeGrafter"/>
</dbReference>
<sequence>MVAPDLPIGDRVRHYRKGRQQDVVAGLVGITPDYLSQIERGLKMPSLHILYAIARELGVPIAALLSDQTTSTPAPPPTAEAGVVRALMGYGPALSTPAVGPRELRERIEAAWRSWQQSPTRFTDVAKVLPGLIAEVEHSVRAHRSGTDVQQRRQVLRAAADLYFLLRSYLRRTGRLDLSLMAADRAVRAAEDADDPLRVAAAQWNLGHVLLATDEHDGAEHVAMHGIAALHAEVPDDAERAAMTGALHLVSTVAASRRRDWDTARDRIRKKAAPAAAVTGEGNFLWTVFGPTNVELHRVTVEMEAGNISEALYLADRVDTSAVQSIEREFTFALEVARCYDLRREDPATLLHLLQLETLAPEDLARTPMARGLVLGLVRRARAMHARQAEGLAHRLGLL</sequence>
<dbReference type="Proteomes" id="UP000286746">
    <property type="component" value="Unassembled WGS sequence"/>
</dbReference>
<gene>
    <name evidence="3" type="ORF">GKJPGBOP_00472</name>
</gene>
<dbReference type="SUPFAM" id="SSF47413">
    <property type="entry name" value="lambda repressor-like DNA-binding domains"/>
    <property type="match status" value="1"/>
</dbReference>
<organism evidence="3 4">
    <name type="scientific">Streptomyces paromomycinus</name>
    <name type="common">Streptomyces rimosus subsp. paromomycinus</name>
    <dbReference type="NCBI Taxonomy" id="92743"/>
    <lineage>
        <taxon>Bacteria</taxon>
        <taxon>Bacillati</taxon>
        <taxon>Actinomycetota</taxon>
        <taxon>Actinomycetes</taxon>
        <taxon>Kitasatosporales</taxon>
        <taxon>Streptomycetaceae</taxon>
        <taxon>Streptomyces</taxon>
    </lineage>
</organism>
<dbReference type="PANTHER" id="PTHR46797:SF1">
    <property type="entry name" value="METHYLPHOSPHONATE SYNTHASE"/>
    <property type="match status" value="1"/>
</dbReference>
<dbReference type="PANTHER" id="PTHR46797">
    <property type="entry name" value="HTH-TYPE TRANSCRIPTIONAL REGULATOR"/>
    <property type="match status" value="1"/>
</dbReference>
<protein>
    <submittedName>
        <fullName evidence="3">Transcriptional regulator</fullName>
    </submittedName>
</protein>
<dbReference type="CDD" id="cd00093">
    <property type="entry name" value="HTH_XRE"/>
    <property type="match status" value="1"/>
</dbReference>
<evidence type="ECO:0000313" key="3">
    <source>
        <dbReference type="EMBL" id="GCD40819.1"/>
    </source>
</evidence>
<dbReference type="GO" id="GO:0003677">
    <property type="term" value="F:DNA binding"/>
    <property type="evidence" value="ECO:0007669"/>
    <property type="project" value="UniProtKB-KW"/>
</dbReference>
<keyword evidence="1" id="KW-0238">DNA-binding</keyword>
<dbReference type="PROSITE" id="PS50943">
    <property type="entry name" value="HTH_CROC1"/>
    <property type="match status" value="1"/>
</dbReference>
<dbReference type="Gene3D" id="1.10.260.40">
    <property type="entry name" value="lambda repressor-like DNA-binding domains"/>
    <property type="match status" value="1"/>
</dbReference>
<dbReference type="InterPro" id="IPR050807">
    <property type="entry name" value="TransReg_Diox_bact_type"/>
</dbReference>
<dbReference type="InterPro" id="IPR010982">
    <property type="entry name" value="Lambda_DNA-bd_dom_sf"/>
</dbReference>
<reference evidence="3 4" key="1">
    <citation type="submission" date="2018-11" db="EMBL/GenBank/DDBJ databases">
        <title>Whole genome sequence of Streptomyces paromomycinus NBRC 15454(T).</title>
        <authorList>
            <person name="Komaki H."/>
            <person name="Tamura T."/>
        </authorList>
    </citation>
    <scope>NUCLEOTIDE SEQUENCE [LARGE SCALE GENOMIC DNA]</scope>
    <source>
        <strain evidence="3 4">NBRC 15454</strain>
    </source>
</reference>
<proteinExistence type="predicted"/>
<feature type="domain" description="HTH cro/C1-type" evidence="2">
    <location>
        <begin position="12"/>
        <end position="64"/>
    </location>
</feature>
<comment type="caution">
    <text evidence="3">The sequence shown here is derived from an EMBL/GenBank/DDBJ whole genome shotgun (WGS) entry which is preliminary data.</text>
</comment>
<dbReference type="Pfam" id="PF01381">
    <property type="entry name" value="HTH_3"/>
    <property type="match status" value="1"/>
</dbReference>